<evidence type="ECO:0008006" key="3">
    <source>
        <dbReference type="Google" id="ProtNLM"/>
    </source>
</evidence>
<reference evidence="2" key="1">
    <citation type="submission" date="2024-04" db="EMBL/GenBank/DDBJ databases">
        <title>Phylogenomic analyses of a clade within the roseobacter group suggest taxonomic reassignments of species of the genera Aestuariivita, Citreicella, Loktanella, Nautella, Pelagibaca, Ruegeria, Thalassobius, Thiobacimonas and Tropicibacter, and the proposal o.</title>
        <authorList>
            <person name="Jeon C.O."/>
        </authorList>
    </citation>
    <scope>NUCLEOTIDE SEQUENCE [LARGE SCALE GENOMIC DNA]</scope>
    <source>
        <strain evidence="2">SS1-5</strain>
    </source>
</reference>
<evidence type="ECO:0000313" key="1">
    <source>
        <dbReference type="EMBL" id="WZU67387.1"/>
    </source>
</evidence>
<accession>A0AAN0MDA9</accession>
<gene>
    <name evidence="1" type="ORF">AABB31_21020</name>
</gene>
<organism evidence="1 2">
    <name type="scientific">Yoonia rhodophyticola</name>
    <dbReference type="NCBI Taxonomy" id="3137370"/>
    <lineage>
        <taxon>Bacteria</taxon>
        <taxon>Pseudomonadati</taxon>
        <taxon>Pseudomonadota</taxon>
        <taxon>Alphaproteobacteria</taxon>
        <taxon>Rhodobacterales</taxon>
        <taxon>Paracoccaceae</taxon>
        <taxon>Yoonia</taxon>
    </lineage>
</organism>
<dbReference type="KEGG" id="yrh:AABB31_21020"/>
<dbReference type="RefSeq" id="WP_342076698.1">
    <property type="nucleotide sequence ID" value="NZ_CP151767.2"/>
</dbReference>
<protein>
    <recommendedName>
        <fullName evidence="3">Ribbon-helix-helix protein, CopG family</fullName>
    </recommendedName>
</protein>
<dbReference type="AlphaFoldDB" id="A0AAN0MDA9"/>
<keyword evidence="2" id="KW-1185">Reference proteome</keyword>
<name>A0AAN0MDA9_9RHOB</name>
<reference evidence="1 2" key="2">
    <citation type="submission" date="2024-08" db="EMBL/GenBank/DDBJ databases">
        <title>Phylogenomic analyses of a clade within the roseobacter group suggest taxonomic reassignments of species of the genera Aestuariivita, Citreicella, Loktanella, Nautella, Pelagibaca, Ruegeria, Thalassobius, Thiobacimonas and Tropicibacter, and the proposal o.</title>
        <authorList>
            <person name="Jeon C.O."/>
        </authorList>
    </citation>
    <scope>NUCLEOTIDE SEQUENCE [LARGE SCALE GENOMIC DNA]</scope>
    <source>
        <strain evidence="1 2">SS1-5</strain>
    </source>
</reference>
<sequence>MKQITLGLPPELVDALDHLCGRNEDAIGDVLRAALRKDLRNRAKARADRLGVQLAPLREDVSRDLADAADWDDLKARLWAKGYSLARRGGGLSIYDRSGNHLCNGADLGHSYARLMRRFGQPIAPRGVMSAMSMTAVPCATVPTAQQRRAIDPHTGLGTRTMYLADSDQASRARAS</sequence>
<proteinExistence type="predicted"/>
<dbReference type="EMBL" id="CP151767">
    <property type="protein sequence ID" value="WZU67387.1"/>
    <property type="molecule type" value="Genomic_DNA"/>
</dbReference>
<evidence type="ECO:0000313" key="2">
    <source>
        <dbReference type="Proteomes" id="UP001470809"/>
    </source>
</evidence>
<dbReference type="Proteomes" id="UP001470809">
    <property type="component" value="Chromosome"/>
</dbReference>